<dbReference type="InterPro" id="IPR056884">
    <property type="entry name" value="NPHP3-like_N"/>
</dbReference>
<dbReference type="Pfam" id="PF12796">
    <property type="entry name" value="Ank_2"/>
    <property type="match status" value="3"/>
</dbReference>
<dbReference type="PROSITE" id="PS50297">
    <property type="entry name" value="ANK_REP_REGION"/>
    <property type="match status" value="4"/>
</dbReference>
<feature type="repeat" description="ANK" evidence="3">
    <location>
        <begin position="1311"/>
        <end position="1343"/>
    </location>
</feature>
<dbReference type="PANTHER" id="PTHR24198">
    <property type="entry name" value="ANKYRIN REPEAT AND PROTEIN KINASE DOMAIN-CONTAINING PROTEIN"/>
    <property type="match status" value="1"/>
</dbReference>
<proteinExistence type="predicted"/>
<evidence type="ECO:0000256" key="2">
    <source>
        <dbReference type="ARBA" id="ARBA00023043"/>
    </source>
</evidence>
<evidence type="ECO:0000256" key="3">
    <source>
        <dbReference type="PROSITE-ProRule" id="PRU00023"/>
    </source>
</evidence>
<feature type="repeat" description="ANK" evidence="3">
    <location>
        <begin position="1512"/>
        <end position="1544"/>
    </location>
</feature>
<dbReference type="OrthoDB" id="341259at2759"/>
<gene>
    <name evidence="5" type="ORF">F53441_653</name>
</gene>
<accession>A0A8H4PEB4</accession>
<reference evidence="5" key="1">
    <citation type="submission" date="2020-01" db="EMBL/GenBank/DDBJ databases">
        <title>Identification and distribution of gene clusters putatively required for synthesis of sphingolipid metabolism inhibitors in phylogenetically diverse species of the filamentous fungus Fusarium.</title>
        <authorList>
            <person name="Kim H.-S."/>
            <person name="Busman M."/>
            <person name="Brown D.W."/>
            <person name="Divon H."/>
            <person name="Uhlig S."/>
            <person name="Proctor R.H."/>
        </authorList>
    </citation>
    <scope>NUCLEOTIDE SEQUENCE</scope>
    <source>
        <strain evidence="5">NRRL 53441</strain>
    </source>
</reference>
<organism evidence="5 6">
    <name type="scientific">Fusarium austroafricanum</name>
    <dbReference type="NCBI Taxonomy" id="2364996"/>
    <lineage>
        <taxon>Eukaryota</taxon>
        <taxon>Fungi</taxon>
        <taxon>Dikarya</taxon>
        <taxon>Ascomycota</taxon>
        <taxon>Pezizomycotina</taxon>
        <taxon>Sordariomycetes</taxon>
        <taxon>Hypocreomycetidae</taxon>
        <taxon>Hypocreales</taxon>
        <taxon>Nectriaceae</taxon>
        <taxon>Fusarium</taxon>
        <taxon>Fusarium concolor species complex</taxon>
    </lineage>
</organism>
<dbReference type="InterPro" id="IPR036770">
    <property type="entry name" value="Ankyrin_rpt-contain_sf"/>
</dbReference>
<keyword evidence="2 3" id="KW-0040">ANK repeat</keyword>
<feature type="repeat" description="ANK" evidence="3">
    <location>
        <begin position="1278"/>
        <end position="1310"/>
    </location>
</feature>
<dbReference type="EMBL" id="JAADJG010000024">
    <property type="protein sequence ID" value="KAF4457412.1"/>
    <property type="molecule type" value="Genomic_DNA"/>
</dbReference>
<dbReference type="Gene3D" id="1.25.40.20">
    <property type="entry name" value="Ankyrin repeat-containing domain"/>
    <property type="match status" value="3"/>
</dbReference>
<dbReference type="SUPFAM" id="SSF48403">
    <property type="entry name" value="Ankyrin repeat"/>
    <property type="match status" value="2"/>
</dbReference>
<feature type="repeat" description="ANK" evidence="3">
    <location>
        <begin position="1617"/>
        <end position="1651"/>
    </location>
</feature>
<dbReference type="SMART" id="SM00248">
    <property type="entry name" value="ANK"/>
    <property type="match status" value="12"/>
</dbReference>
<keyword evidence="1" id="KW-0677">Repeat</keyword>
<feature type="domain" description="Nephrocystin 3-like N-terminal" evidence="4">
    <location>
        <begin position="521"/>
        <end position="635"/>
    </location>
</feature>
<protein>
    <recommendedName>
        <fullName evidence="4">Nephrocystin 3-like N-terminal domain-containing protein</fullName>
    </recommendedName>
</protein>
<dbReference type="InterPro" id="IPR002110">
    <property type="entry name" value="Ankyrin_rpt"/>
</dbReference>
<evidence type="ECO:0000313" key="6">
    <source>
        <dbReference type="Proteomes" id="UP000605986"/>
    </source>
</evidence>
<keyword evidence="6" id="KW-1185">Reference proteome</keyword>
<evidence type="ECO:0000256" key="1">
    <source>
        <dbReference type="ARBA" id="ARBA00022737"/>
    </source>
</evidence>
<dbReference type="Pfam" id="PF24883">
    <property type="entry name" value="NPHP3_N"/>
    <property type="match status" value="1"/>
</dbReference>
<comment type="caution">
    <text evidence="5">The sequence shown here is derived from an EMBL/GenBank/DDBJ whole genome shotgun (WGS) entry which is preliminary data.</text>
</comment>
<dbReference type="PRINTS" id="PR01415">
    <property type="entry name" value="ANKYRIN"/>
</dbReference>
<name>A0A8H4PEB4_9HYPO</name>
<dbReference type="PANTHER" id="PTHR24198:SF165">
    <property type="entry name" value="ANKYRIN REPEAT-CONTAINING PROTEIN-RELATED"/>
    <property type="match status" value="1"/>
</dbReference>
<feature type="repeat" description="ANK" evidence="3">
    <location>
        <begin position="1415"/>
        <end position="1447"/>
    </location>
</feature>
<dbReference type="Pfam" id="PF00023">
    <property type="entry name" value="Ank"/>
    <property type="match status" value="1"/>
</dbReference>
<evidence type="ECO:0000313" key="5">
    <source>
        <dbReference type="EMBL" id="KAF4457412.1"/>
    </source>
</evidence>
<dbReference type="Proteomes" id="UP000605986">
    <property type="component" value="Unassembled WGS sequence"/>
</dbReference>
<sequence>METAPNEDFNDVDYVDVDLAIVGAGGGQFRSDGRPPTMSNAIETGILVRYGLVDAIHGKLTKTDDKFCSIFVFDFQFNPLKSSRSIHRVNIDLVVTSEIDTEVRLVTPTERVSINPRTQNIQWAVGGGLRVGPDIAGAEAKAERTNNREDLGYATALGWPSHSPYTLKADGRLANCAKWVVEENQVSRDGVPARMRAACLLLRDDEDEFKLDLTFNVTADWKTRLEKMWGDTPPQKPLIINPKDVSTSRIIKDYVWENLSLIALEDVWQVSYGTLVGQHQDSLALVGCTDMELLIEGGTDADIVLVSRCWSRNGAPADSTWPEAQETSLIKETGARILSFEYHDAFEKGIIHTRMGLDKVAACLLNALNAHREGSAKAFILAAQNQDQYHETLESTCSIIINVVVEYSDLPRKIFSTFNVTLDMLVGARLDCTIPAHHSFIHSLFGEKTKPLASLQKLITWYSPRNYQMLLQPPVLYPCQDQLADHSIDWEKEIQAVNEWLQTPKTCFLHLINDVCHPTKLLNHLKGDNERNYARKIFYFRFRKEDPSLNNCTALLASLVGQASRKPSSIPKSRRVDALQKARSYNHLSKKELFQHLRGLWAQHKQHQSSVIVVIWNLDGCVDSLSWLVDACTHIETFSESLPLFILQSSGTETITRPLGGSHRITVWDSISPEISGYQHRCKEEVNSLMRVQPSLSPLEEALYTFLNRHQHDNILDVSIAEWVCRYVGSPVTFAGPESIESTLSNLTSISTQELIEEMIARIPSHKLRWAEKIIIWVMNSFRPITIWELRDAMYPDAISSNQNSSLGLEAELKTHLAGLIKVEFNELSFVHPTVHRYLTRQESGSQTWHSAEESHLEIIRDLLGYLARVETTSQHAMPLRQDLKSYAVSFLLPHYLKLKSLNPNCATLLSQKVKCYLASFSITQSLESCQASELESLEPDSTETQGGDDISLKKAAVTFLIRNGRKALTTSDLDELCPRWSKSNEVIEAALMEAVLCCDADLLEALPMPPPHDVNYSAVLESVSLCEDPKIIRLLFEKGKMLEIIPDIFLKQAAYLGIGDIIHPIVEKAVDDDTVDKLPDDLFLDAIVSSKKGVVESLIPAIRKADPKLRFECTKLAYQEGEPDTIDLVLFRELDYTFSEGIDANQEFLNAVCERGNWRAVQKIAICSGPENKNWETGLQTAVKRGFVQCIRQVLRLISPNTCPDSDRQLLWEVLMGAIEGGHIESSREMLEGGVDPNQNEHWRVLPVLSWAVKTESTEMVRLLRNYKVSLEAEDDEGCTPIFLAATLGFIEIMQLLIEEGSNIDARAQTGDTALYKACYFNQPDIVKLLLDHGADVRIATYADNWSPLEVAYDYPEVLRLLVNRDVDYKRLSGGATALWRAALYGHSESVEILLATEQCEVDFYLTDPGDFYDGWTALAVAVAEGHLGVAKLLLEAGADVNYINPTSGVFILQLVKTQGLMALLLEYCPNTSLRDNMGNTALHPYDFDQGVPVMQRLINFNCDVNLPNLRGITPLHFTCLRSSLEAVKLLSKHGASVDALDLQYFSPLAYTCMTDKEQLEKTKYLVEGAGSGRYIFQGKDGVTTLGMAVLRSDRGTVEYLFQHGGKGILNDVDHIGRSPLFHACYREEGALDMVEYLIEQGAKISSHKDVMGRTLLHIAATTHNVELVKRFIQADSKLLDEKDEDGWGPLHWAMREVARPNLNSEYWDAGLVVEDQVAETIIALVDGKQERLSMMAATGYEEWTALKLAKYHGFGELIKSLLLPPATGGRSVDTELHESPVAQRHEWNCDVCFCLMRGLYYKCLHAACLGQYALCFKCIHHKDRVHYVEHGFEEIGPEFESSQDDDAAAESHDLPELQVEEREINSAAWGALLSDDSRVTICIDNTE</sequence>
<evidence type="ECO:0000259" key="4">
    <source>
        <dbReference type="Pfam" id="PF24883"/>
    </source>
</evidence>
<dbReference type="PROSITE" id="PS50088">
    <property type="entry name" value="ANK_REPEAT"/>
    <property type="match status" value="5"/>
</dbReference>